<feature type="domain" description="C2H2-type" evidence="3">
    <location>
        <begin position="158"/>
        <end position="180"/>
    </location>
</feature>
<dbReference type="GO" id="GO:0008270">
    <property type="term" value="F:zinc ion binding"/>
    <property type="evidence" value="ECO:0007669"/>
    <property type="project" value="InterPro"/>
</dbReference>
<dbReference type="SMART" id="SM00451">
    <property type="entry name" value="ZnF_U1"/>
    <property type="match status" value="3"/>
</dbReference>
<dbReference type="PANTHER" id="PTHR46742">
    <property type="entry name" value="LYSINE-RICH COILED-COIL PROTEIN 1"/>
    <property type="match status" value="1"/>
</dbReference>
<accession>A0A091DK85</accession>
<protein>
    <submittedName>
        <fullName evidence="4">Zinc finger matrin-type protein 1</fullName>
    </submittedName>
</protein>
<gene>
    <name evidence="4" type="ORF">H920_07700</name>
</gene>
<evidence type="ECO:0000256" key="1">
    <source>
        <dbReference type="ARBA" id="ARBA00004123"/>
    </source>
</evidence>
<sequence>MSNYQEVQNVPVAQCLHRRFADATWNEEEMTELFTDNFCQVCGVVLQLNSQKISHYESEKHAQNVRLYFQMHEEQNKIHSKKMNMHFGNFKVHRTGTLDRDRFCDLCNMIFSSPVVAQSHYMGKVHSKKLKQITAKHNQVPSSAFQPEMAFNMRTYVCRICRMTFRSLDMFWAHMQGREHQIKESLVISLVRNSRTQDDYQDECANYIKLQKYGEQESKTHFRKMEENSLEAHGCRGVVDSGLTYKIFEQRLHFDTCQTYPGPYNNSQAVKNQLPHCLPAHLEKTYDSFQDELEDYIKVQKARGLHPQTCFRKIKENSVESGYREMFDTELKQKICEQRFSCETFHSYPEPYSSSLVDGDVPHCLSAHSTKTYDSFQDELDAYIKVQKARGLEPNSCFRKIVNTSVETHRYKESSDNRPRHKMFERRLPVETFKTYTELYSVSQAVENQLPQPGPDRKQTFDSVSYEFNRGYFPEKPVPLSFGHQENNSGPYSTECEVYKRLSLENHISDLGADYKHRHQKRRQYVEEVKQRPEKEQSKHKRKKSYKEDTDLDKEKNIHQSKKKEDKVRGSLGKLKHRKKRKSHDVTSEKEHKHKKEKKKTVEERTVEEMLWDESILGF</sequence>
<keyword evidence="5" id="KW-1185">Reference proteome</keyword>
<feature type="compositionally biased region" description="Basic and acidic residues" evidence="2">
    <location>
        <begin position="524"/>
        <end position="537"/>
    </location>
</feature>
<feature type="region of interest" description="Disordered" evidence="2">
    <location>
        <begin position="512"/>
        <end position="603"/>
    </location>
</feature>
<dbReference type="GO" id="GO:0003676">
    <property type="term" value="F:nucleic acid binding"/>
    <property type="evidence" value="ECO:0007669"/>
    <property type="project" value="InterPro"/>
</dbReference>
<evidence type="ECO:0000313" key="4">
    <source>
        <dbReference type="EMBL" id="KFO30898.1"/>
    </source>
</evidence>
<dbReference type="Gene3D" id="3.30.160.60">
    <property type="entry name" value="Classic Zinc Finger"/>
    <property type="match status" value="3"/>
</dbReference>
<dbReference type="AlphaFoldDB" id="A0A091DK85"/>
<dbReference type="EMBL" id="KN122359">
    <property type="protein sequence ID" value="KFO30898.1"/>
    <property type="molecule type" value="Genomic_DNA"/>
</dbReference>
<feature type="domain" description="C2H2-type" evidence="3">
    <location>
        <begin position="104"/>
        <end position="126"/>
    </location>
</feature>
<dbReference type="InterPro" id="IPR003604">
    <property type="entry name" value="Matrin/U1-like-C_Znf_C2H2"/>
</dbReference>
<dbReference type="PROSITE" id="PS00028">
    <property type="entry name" value="ZINC_FINGER_C2H2_1"/>
    <property type="match status" value="2"/>
</dbReference>
<name>A0A091DK85_FUKDA</name>
<feature type="compositionally biased region" description="Basic and acidic residues" evidence="2">
    <location>
        <begin position="546"/>
        <end position="569"/>
    </location>
</feature>
<proteinExistence type="predicted"/>
<dbReference type="SUPFAM" id="SSF57667">
    <property type="entry name" value="beta-beta-alpha zinc fingers"/>
    <property type="match status" value="3"/>
</dbReference>
<dbReference type="Pfam" id="PF12874">
    <property type="entry name" value="zf-met"/>
    <property type="match status" value="2"/>
</dbReference>
<dbReference type="Proteomes" id="UP000028990">
    <property type="component" value="Unassembled WGS sequence"/>
</dbReference>
<evidence type="ECO:0000256" key="2">
    <source>
        <dbReference type="SAM" id="MobiDB-lite"/>
    </source>
</evidence>
<evidence type="ECO:0000313" key="5">
    <source>
        <dbReference type="Proteomes" id="UP000028990"/>
    </source>
</evidence>
<dbReference type="InterPro" id="IPR013087">
    <property type="entry name" value="Znf_C2H2_type"/>
</dbReference>
<reference evidence="4 5" key="1">
    <citation type="submission" date="2013-11" db="EMBL/GenBank/DDBJ databases">
        <title>The Damaraland mole rat (Fukomys damarensis) genome and evolution of African mole rats.</title>
        <authorList>
            <person name="Gladyshev V.N."/>
            <person name="Fang X."/>
        </authorList>
    </citation>
    <scope>NUCLEOTIDE SEQUENCE [LARGE SCALE GENOMIC DNA]</scope>
    <source>
        <tissue evidence="4">Liver</tissue>
    </source>
</reference>
<dbReference type="PANTHER" id="PTHR46742:SF2">
    <property type="entry name" value="ZINC FINGER MATRIN-TYPE PROTEIN 1"/>
    <property type="match status" value="1"/>
</dbReference>
<dbReference type="eggNOG" id="ENOG502S5D7">
    <property type="taxonomic scope" value="Eukaryota"/>
</dbReference>
<dbReference type="GO" id="GO:0005634">
    <property type="term" value="C:nucleus"/>
    <property type="evidence" value="ECO:0007669"/>
    <property type="project" value="UniProtKB-SubCell"/>
</dbReference>
<evidence type="ECO:0000259" key="3">
    <source>
        <dbReference type="PROSITE" id="PS00028"/>
    </source>
</evidence>
<dbReference type="InterPro" id="IPR036236">
    <property type="entry name" value="Znf_C2H2_sf"/>
</dbReference>
<comment type="subcellular location">
    <subcellularLocation>
        <location evidence="1">Nucleus</location>
    </subcellularLocation>
</comment>
<organism evidence="4 5">
    <name type="scientific">Fukomys damarensis</name>
    <name type="common">Damaraland mole rat</name>
    <name type="synonym">Cryptomys damarensis</name>
    <dbReference type="NCBI Taxonomy" id="885580"/>
    <lineage>
        <taxon>Eukaryota</taxon>
        <taxon>Metazoa</taxon>
        <taxon>Chordata</taxon>
        <taxon>Craniata</taxon>
        <taxon>Vertebrata</taxon>
        <taxon>Euteleostomi</taxon>
        <taxon>Mammalia</taxon>
        <taxon>Eutheria</taxon>
        <taxon>Euarchontoglires</taxon>
        <taxon>Glires</taxon>
        <taxon>Rodentia</taxon>
        <taxon>Hystricomorpha</taxon>
        <taxon>Bathyergidae</taxon>
        <taxon>Fukomys</taxon>
    </lineage>
</organism>
<dbReference type="SMART" id="SM00355">
    <property type="entry name" value="ZnF_C2H2"/>
    <property type="match status" value="3"/>
</dbReference>
<feature type="compositionally biased region" description="Basic residues" evidence="2">
    <location>
        <begin position="574"/>
        <end position="583"/>
    </location>
</feature>